<sequence>MDSLLDYFEDTGESFFEDGPLSIVRPLDNGLTESLEVHAD</sequence>
<accession>A0A1G6VNQ4</accession>
<proteinExistence type="predicted"/>
<dbReference type="Proteomes" id="UP000324021">
    <property type="component" value="Unassembled WGS sequence"/>
</dbReference>
<gene>
    <name evidence="1" type="ORF">SAMN05192552_103014</name>
</gene>
<dbReference type="AlphaFoldDB" id="A0A1G6VNQ4"/>
<evidence type="ECO:0000313" key="2">
    <source>
        <dbReference type="Proteomes" id="UP000324021"/>
    </source>
</evidence>
<organism evidence="1 2">
    <name type="scientific">Natrinema hispanicum</name>
    <dbReference type="NCBI Taxonomy" id="392421"/>
    <lineage>
        <taxon>Archaea</taxon>
        <taxon>Methanobacteriati</taxon>
        <taxon>Methanobacteriota</taxon>
        <taxon>Stenosarchaea group</taxon>
        <taxon>Halobacteria</taxon>
        <taxon>Halobacteriales</taxon>
        <taxon>Natrialbaceae</taxon>
        <taxon>Natrinema</taxon>
    </lineage>
</organism>
<protein>
    <submittedName>
        <fullName evidence="1">Uncharacterized protein</fullName>
    </submittedName>
</protein>
<dbReference type="EMBL" id="FMZP01000030">
    <property type="protein sequence ID" value="SDD55232.1"/>
    <property type="molecule type" value="Genomic_DNA"/>
</dbReference>
<evidence type="ECO:0000313" key="1">
    <source>
        <dbReference type="EMBL" id="SDD55232.1"/>
    </source>
</evidence>
<reference evidence="1 2" key="1">
    <citation type="submission" date="2016-10" db="EMBL/GenBank/DDBJ databases">
        <authorList>
            <person name="Varghese N."/>
            <person name="Submissions S."/>
        </authorList>
    </citation>
    <scope>NUCLEOTIDE SEQUENCE [LARGE SCALE GENOMIC DNA]</scope>
    <source>
        <strain evidence="1 2">CDM_1</strain>
    </source>
</reference>
<name>A0A1G6VNQ4_9EURY</name>